<accession>A0A7X6I7Z4</accession>
<dbReference type="EMBL" id="VTOX01000008">
    <property type="protein sequence ID" value="NKE67928.1"/>
    <property type="molecule type" value="Genomic_DNA"/>
</dbReference>
<proteinExistence type="predicted"/>
<dbReference type="Pfam" id="PF01590">
    <property type="entry name" value="GAF"/>
    <property type="match status" value="1"/>
</dbReference>
<dbReference type="RefSeq" id="WP_168109061.1">
    <property type="nucleotide sequence ID" value="NZ_VTOX01000008.1"/>
</dbReference>
<keyword evidence="3" id="KW-1185">Reference proteome</keyword>
<dbReference type="Gene3D" id="3.30.450.40">
    <property type="match status" value="1"/>
</dbReference>
<evidence type="ECO:0000313" key="2">
    <source>
        <dbReference type="EMBL" id="NKE67928.1"/>
    </source>
</evidence>
<evidence type="ECO:0000259" key="1">
    <source>
        <dbReference type="SMART" id="SM00065"/>
    </source>
</evidence>
<sequence length="178" mass="18815">MPLPASSESRRARLAAIAREYTVATADFASDDRHKALSEFLARVRAALGMDIAFVSQFVDDQRVFRIVSVATQGPSPVAPGNSDPLVDSYCKRIVEGRLPRAIPDTSASAEASALAITRRLAIGSYLSVPIVLRNGEVYGTLCCFSHQARPDLGESDVLGLQDVASVIAAGIDRAGGA</sequence>
<dbReference type="PANTHER" id="PTHR43102:SF2">
    <property type="entry name" value="GAF DOMAIN-CONTAINING PROTEIN"/>
    <property type="match status" value="1"/>
</dbReference>
<dbReference type="SMART" id="SM00065">
    <property type="entry name" value="GAF"/>
    <property type="match status" value="1"/>
</dbReference>
<comment type="caution">
    <text evidence="2">The sequence shown here is derived from an EMBL/GenBank/DDBJ whole genome shotgun (WGS) entry which is preliminary data.</text>
</comment>
<dbReference type="PANTHER" id="PTHR43102">
    <property type="entry name" value="SLR1143 PROTEIN"/>
    <property type="match status" value="1"/>
</dbReference>
<dbReference type="SUPFAM" id="SSF55781">
    <property type="entry name" value="GAF domain-like"/>
    <property type="match status" value="1"/>
</dbReference>
<evidence type="ECO:0000313" key="3">
    <source>
        <dbReference type="Proteomes" id="UP000521868"/>
    </source>
</evidence>
<dbReference type="AlphaFoldDB" id="A0A7X6I7Z4"/>
<protein>
    <submittedName>
        <fullName evidence="2">GAF domain-containing protein</fullName>
    </submittedName>
</protein>
<reference evidence="2 3" key="1">
    <citation type="journal article" date="2020" name="Nature">
        <title>Bacterial chemolithoautotrophy via manganese oxidation.</title>
        <authorList>
            <person name="Yu H."/>
            <person name="Leadbetter J.R."/>
        </authorList>
    </citation>
    <scope>NUCLEOTIDE SEQUENCE [LARGE SCALE GENOMIC DNA]</scope>
    <source>
        <strain evidence="2 3">RBP-1</strain>
    </source>
</reference>
<dbReference type="Proteomes" id="UP000521868">
    <property type="component" value="Unassembled WGS sequence"/>
</dbReference>
<gene>
    <name evidence="2" type="ORF">RAMLITH_19070</name>
</gene>
<organism evidence="2 3">
    <name type="scientific">Ramlibacter lithotrophicus</name>
    <dbReference type="NCBI Taxonomy" id="2606681"/>
    <lineage>
        <taxon>Bacteria</taxon>
        <taxon>Pseudomonadati</taxon>
        <taxon>Pseudomonadota</taxon>
        <taxon>Betaproteobacteria</taxon>
        <taxon>Burkholderiales</taxon>
        <taxon>Comamonadaceae</taxon>
        <taxon>Ramlibacter</taxon>
    </lineage>
</organism>
<dbReference type="InterPro" id="IPR003018">
    <property type="entry name" value="GAF"/>
</dbReference>
<dbReference type="InterPro" id="IPR029016">
    <property type="entry name" value="GAF-like_dom_sf"/>
</dbReference>
<name>A0A7X6I7Z4_9BURK</name>
<feature type="domain" description="GAF" evidence="1">
    <location>
        <begin position="32"/>
        <end position="175"/>
    </location>
</feature>